<dbReference type="RefSeq" id="WP_141371192.1">
    <property type="nucleotide sequence ID" value="NZ_BJLQ01000027.1"/>
</dbReference>
<dbReference type="Proteomes" id="UP000320461">
    <property type="component" value="Unassembled WGS sequence"/>
</dbReference>
<protein>
    <submittedName>
        <fullName evidence="1">Uncharacterized protein</fullName>
    </submittedName>
</protein>
<proteinExistence type="predicted"/>
<reference evidence="1 2" key="1">
    <citation type="submission" date="2019-06" db="EMBL/GenBank/DDBJ databases">
        <title>Whole genome shotgun sequence of Cellulomonas gelida NBRC 3748.</title>
        <authorList>
            <person name="Hosoyama A."/>
            <person name="Uohara A."/>
            <person name="Ohji S."/>
            <person name="Ichikawa N."/>
        </authorList>
    </citation>
    <scope>NUCLEOTIDE SEQUENCE [LARGE SCALE GENOMIC DNA]</scope>
    <source>
        <strain evidence="1 2">NBRC 3748</strain>
    </source>
</reference>
<organism evidence="1 2">
    <name type="scientific">Cellulomonas gelida</name>
    <dbReference type="NCBI Taxonomy" id="1712"/>
    <lineage>
        <taxon>Bacteria</taxon>
        <taxon>Bacillati</taxon>
        <taxon>Actinomycetota</taxon>
        <taxon>Actinomycetes</taxon>
        <taxon>Micrococcales</taxon>
        <taxon>Cellulomonadaceae</taxon>
        <taxon>Cellulomonas</taxon>
    </lineage>
</organism>
<comment type="caution">
    <text evidence="1">The sequence shown here is derived from an EMBL/GenBank/DDBJ whole genome shotgun (WGS) entry which is preliminary data.</text>
</comment>
<accession>A0A4Y3KP40</accession>
<name>A0A4Y3KP40_9CELL</name>
<dbReference type="AlphaFoldDB" id="A0A4Y3KP40"/>
<dbReference type="EMBL" id="BJLQ01000027">
    <property type="protein sequence ID" value="GEA85144.1"/>
    <property type="molecule type" value="Genomic_DNA"/>
</dbReference>
<dbReference type="OrthoDB" id="9765330at2"/>
<sequence>MAGTVFLEDGRDWSTSSSIFYWTLDALADRASEPLAEILREISEYNLGMLSLDDLTPEQRTELVGLVADLPTTARAELPQSDGRDAILTQLDELAALLAAGPSSAG</sequence>
<evidence type="ECO:0000313" key="2">
    <source>
        <dbReference type="Proteomes" id="UP000320461"/>
    </source>
</evidence>
<keyword evidence="2" id="KW-1185">Reference proteome</keyword>
<gene>
    <name evidence="1" type="ORF">CGE01nite_23950</name>
</gene>
<evidence type="ECO:0000313" key="1">
    <source>
        <dbReference type="EMBL" id="GEA85144.1"/>
    </source>
</evidence>